<dbReference type="InterPro" id="IPR005467">
    <property type="entry name" value="His_kinase_dom"/>
</dbReference>
<dbReference type="RefSeq" id="WP_284151149.1">
    <property type="nucleotide sequence ID" value="NZ_AP025516.1"/>
</dbReference>
<evidence type="ECO:0000259" key="11">
    <source>
        <dbReference type="PROSITE" id="PS50109"/>
    </source>
</evidence>
<evidence type="ECO:0000313" key="15">
    <source>
        <dbReference type="EMBL" id="BDD87735.1"/>
    </source>
</evidence>
<feature type="domain" description="PAC" evidence="14">
    <location>
        <begin position="165"/>
        <end position="216"/>
    </location>
</feature>
<dbReference type="NCBIfam" id="TIGR00229">
    <property type="entry name" value="sensory_box"/>
    <property type="match status" value="1"/>
</dbReference>
<dbReference type="InterPro" id="IPR036097">
    <property type="entry name" value="HisK_dim/P_sf"/>
</dbReference>
<dbReference type="SUPFAM" id="SSF52172">
    <property type="entry name" value="CheY-like"/>
    <property type="match status" value="1"/>
</dbReference>
<dbReference type="Pfam" id="PF00072">
    <property type="entry name" value="Response_reg"/>
    <property type="match status" value="1"/>
</dbReference>
<dbReference type="EC" id="2.7.13.3" evidence="2"/>
<dbReference type="Gene3D" id="3.40.50.2300">
    <property type="match status" value="1"/>
</dbReference>
<dbReference type="InterPro" id="IPR035965">
    <property type="entry name" value="PAS-like_dom_sf"/>
</dbReference>
<reference evidence="15 16" key="1">
    <citation type="submission" date="2022-01" db="EMBL/GenBank/DDBJ databases">
        <title>Desulfofustis limnae sp. nov., a novel mesophilic sulfate-reducing bacterium isolated from marsh soil.</title>
        <authorList>
            <person name="Watanabe M."/>
            <person name="Takahashi A."/>
            <person name="Kojima H."/>
            <person name="Fukui M."/>
        </authorList>
    </citation>
    <scope>NUCLEOTIDE SEQUENCE [LARGE SCALE GENOMIC DNA]</scope>
    <source>
        <strain evidence="15 16">PPLL</strain>
    </source>
</reference>
<dbReference type="SUPFAM" id="SSF55785">
    <property type="entry name" value="PYP-like sensor domain (PAS domain)"/>
    <property type="match status" value="1"/>
</dbReference>
<organism evidence="15 16">
    <name type="scientific">Desulfofustis limnaeus</name>
    <dbReference type="NCBI Taxonomy" id="2740163"/>
    <lineage>
        <taxon>Bacteria</taxon>
        <taxon>Pseudomonadati</taxon>
        <taxon>Thermodesulfobacteriota</taxon>
        <taxon>Desulfobulbia</taxon>
        <taxon>Desulfobulbales</taxon>
        <taxon>Desulfocapsaceae</taxon>
        <taxon>Desulfofustis</taxon>
    </lineage>
</organism>
<dbReference type="SMART" id="SM00387">
    <property type="entry name" value="HATPase_c"/>
    <property type="match status" value="1"/>
</dbReference>
<dbReference type="InterPro" id="IPR000700">
    <property type="entry name" value="PAS-assoc_C"/>
</dbReference>
<keyword evidence="10" id="KW-0472">Membrane</keyword>
<evidence type="ECO:0000256" key="4">
    <source>
        <dbReference type="ARBA" id="ARBA00022679"/>
    </source>
</evidence>
<dbReference type="SMART" id="SM00086">
    <property type="entry name" value="PAC"/>
    <property type="match status" value="1"/>
</dbReference>
<feature type="domain" description="Histidine kinase" evidence="11">
    <location>
        <begin position="236"/>
        <end position="459"/>
    </location>
</feature>
<feature type="modified residue" description="4-aspartylphosphate" evidence="9">
    <location>
        <position position="531"/>
    </location>
</feature>
<dbReference type="PRINTS" id="PR00344">
    <property type="entry name" value="BCTRLSENSOR"/>
</dbReference>
<evidence type="ECO:0000256" key="3">
    <source>
        <dbReference type="ARBA" id="ARBA00022553"/>
    </source>
</evidence>
<gene>
    <name evidence="15" type="ORF">DPPLL_21000</name>
</gene>
<dbReference type="EMBL" id="AP025516">
    <property type="protein sequence ID" value="BDD87735.1"/>
    <property type="molecule type" value="Genomic_DNA"/>
</dbReference>
<dbReference type="SUPFAM" id="SSF55874">
    <property type="entry name" value="ATPase domain of HSP90 chaperone/DNA topoisomerase II/histidine kinase"/>
    <property type="match status" value="1"/>
</dbReference>
<keyword evidence="3 9" id="KW-0597">Phosphoprotein</keyword>
<keyword evidence="7" id="KW-0067">ATP-binding</keyword>
<evidence type="ECO:0000256" key="6">
    <source>
        <dbReference type="ARBA" id="ARBA00022777"/>
    </source>
</evidence>
<dbReference type="Gene3D" id="2.10.70.100">
    <property type="match status" value="1"/>
</dbReference>
<dbReference type="PROSITE" id="PS50110">
    <property type="entry name" value="RESPONSE_REGULATORY"/>
    <property type="match status" value="1"/>
</dbReference>
<dbReference type="CDD" id="cd00130">
    <property type="entry name" value="PAS"/>
    <property type="match status" value="1"/>
</dbReference>
<keyword evidence="8" id="KW-0902">Two-component regulatory system</keyword>
<evidence type="ECO:0000256" key="10">
    <source>
        <dbReference type="SAM" id="Phobius"/>
    </source>
</evidence>
<evidence type="ECO:0000256" key="8">
    <source>
        <dbReference type="ARBA" id="ARBA00023012"/>
    </source>
</evidence>
<dbReference type="Gene3D" id="3.30.565.10">
    <property type="entry name" value="Histidine kinase-like ATPase, C-terminal domain"/>
    <property type="match status" value="1"/>
</dbReference>
<proteinExistence type="predicted"/>
<feature type="transmembrane region" description="Helical" evidence="10">
    <location>
        <begin position="47"/>
        <end position="64"/>
    </location>
</feature>
<comment type="catalytic activity">
    <reaction evidence="1">
        <text>ATP + protein L-histidine = ADP + protein N-phospho-L-histidine.</text>
        <dbReference type="EC" id="2.7.13.3"/>
    </reaction>
</comment>
<dbReference type="SUPFAM" id="SSF47384">
    <property type="entry name" value="Homodimeric domain of signal transducing histidine kinase"/>
    <property type="match status" value="1"/>
</dbReference>
<dbReference type="InterPro" id="IPR003661">
    <property type="entry name" value="HisK_dim/P_dom"/>
</dbReference>
<evidence type="ECO:0000256" key="9">
    <source>
        <dbReference type="PROSITE-ProRule" id="PRU00169"/>
    </source>
</evidence>
<dbReference type="PROSITE" id="PS50109">
    <property type="entry name" value="HIS_KIN"/>
    <property type="match status" value="1"/>
</dbReference>
<dbReference type="Pfam" id="PF08447">
    <property type="entry name" value="PAS_3"/>
    <property type="match status" value="1"/>
</dbReference>
<keyword evidence="10" id="KW-0812">Transmembrane</keyword>
<evidence type="ECO:0000256" key="7">
    <source>
        <dbReference type="ARBA" id="ARBA00022840"/>
    </source>
</evidence>
<dbReference type="InterPro" id="IPR001789">
    <property type="entry name" value="Sig_transdc_resp-reg_receiver"/>
</dbReference>
<dbReference type="PANTHER" id="PTHR43065:SF46">
    <property type="entry name" value="C4-DICARBOXYLATE TRANSPORT SENSOR PROTEIN DCTB"/>
    <property type="match status" value="1"/>
</dbReference>
<keyword evidence="10" id="KW-1133">Transmembrane helix</keyword>
<dbReference type="InterPro" id="IPR000014">
    <property type="entry name" value="PAS"/>
</dbReference>
<dbReference type="InterPro" id="IPR004358">
    <property type="entry name" value="Sig_transdc_His_kin-like_C"/>
</dbReference>
<feature type="domain" description="PAS" evidence="13">
    <location>
        <begin position="88"/>
        <end position="160"/>
    </location>
</feature>
<dbReference type="InterPro" id="IPR003594">
    <property type="entry name" value="HATPase_dom"/>
</dbReference>
<dbReference type="CDD" id="cd00082">
    <property type="entry name" value="HisKA"/>
    <property type="match status" value="1"/>
</dbReference>
<accession>A0ABM7W9V9</accession>
<evidence type="ECO:0000313" key="16">
    <source>
        <dbReference type="Proteomes" id="UP000830055"/>
    </source>
</evidence>
<evidence type="ECO:0000259" key="13">
    <source>
        <dbReference type="PROSITE" id="PS50112"/>
    </source>
</evidence>
<dbReference type="Gene3D" id="1.10.287.130">
    <property type="match status" value="1"/>
</dbReference>
<dbReference type="SMART" id="SM00388">
    <property type="entry name" value="HisKA"/>
    <property type="match status" value="1"/>
</dbReference>
<evidence type="ECO:0000256" key="5">
    <source>
        <dbReference type="ARBA" id="ARBA00022741"/>
    </source>
</evidence>
<feature type="domain" description="Response regulatory" evidence="12">
    <location>
        <begin position="480"/>
        <end position="596"/>
    </location>
</feature>
<evidence type="ECO:0000256" key="1">
    <source>
        <dbReference type="ARBA" id="ARBA00000085"/>
    </source>
</evidence>
<dbReference type="Proteomes" id="UP000830055">
    <property type="component" value="Chromosome"/>
</dbReference>
<keyword evidence="5" id="KW-0547">Nucleotide-binding</keyword>
<dbReference type="Gene3D" id="3.30.450.20">
    <property type="entry name" value="PAS domain"/>
    <property type="match status" value="1"/>
</dbReference>
<feature type="transmembrane region" description="Helical" evidence="10">
    <location>
        <begin position="12"/>
        <end position="35"/>
    </location>
</feature>
<name>A0ABM7W9V9_9BACT</name>
<evidence type="ECO:0000256" key="2">
    <source>
        <dbReference type="ARBA" id="ARBA00012438"/>
    </source>
</evidence>
<dbReference type="InterPro" id="IPR036890">
    <property type="entry name" value="HATPase_C_sf"/>
</dbReference>
<keyword evidence="4" id="KW-0808">Transferase</keyword>
<dbReference type="PANTHER" id="PTHR43065">
    <property type="entry name" value="SENSOR HISTIDINE KINASE"/>
    <property type="match status" value="1"/>
</dbReference>
<dbReference type="InterPro" id="IPR001610">
    <property type="entry name" value="PAC"/>
</dbReference>
<evidence type="ECO:0000259" key="12">
    <source>
        <dbReference type="PROSITE" id="PS50110"/>
    </source>
</evidence>
<protein>
    <recommendedName>
        <fullName evidence="2">histidine kinase</fullName>
        <ecNumber evidence="2">2.7.13.3</ecNumber>
    </recommendedName>
</protein>
<dbReference type="InterPro" id="IPR011006">
    <property type="entry name" value="CheY-like_superfamily"/>
</dbReference>
<dbReference type="SMART" id="SM00448">
    <property type="entry name" value="REC"/>
    <property type="match status" value="1"/>
</dbReference>
<keyword evidence="16" id="KW-1185">Reference proteome</keyword>
<dbReference type="Pfam" id="PF00512">
    <property type="entry name" value="HisKA"/>
    <property type="match status" value="1"/>
</dbReference>
<dbReference type="Pfam" id="PF02518">
    <property type="entry name" value="HATPase_c"/>
    <property type="match status" value="1"/>
</dbReference>
<keyword evidence="6" id="KW-0418">Kinase</keyword>
<dbReference type="PROSITE" id="PS50113">
    <property type="entry name" value="PAC"/>
    <property type="match status" value="1"/>
</dbReference>
<dbReference type="InterPro" id="IPR013655">
    <property type="entry name" value="PAS_fold_3"/>
</dbReference>
<sequence length="610" mass="68462">MKDTIHHLPLRRALLYAFLAGVWIIGSDWLLAQLVGDVAQSHLLQTVKGWFFIIVTTIFLYYVLHKDLSKLQREIDTRTATEEALRDSEARLIRAQHVAKMGDFTWDLETGQVSWSHGIYDLLGYDRSEVIDPDFVQDHIHHPDDRDRVKKWLTNTLQSDATTLSANEYRVIRKDGSIVHLRTQGVLERRPGKKPRLFATVVDITDHVKATQEREKLQQQVIQAQKMESVGRLAGGIAHDFNNILSVVMGYTELALAKVDKHAPVHDYLSEVLNASRRSTDITRQLLAFARRQPIDPKLLDLNRSIEGMLKMLRRLIGEHIVLTWKPGEDLGMIMIDPSQIDQLLANLCINARDAVDGGGTIMIETGQVFLDDAYCAAHPTFTPGDYVSLTVSDNGCGMDRDTLKNLFEPFFTTKAEGHGTGLGLATVFGIVKQNNGFIDVYSEPGHGATFKIYLPRHEEAADLSEGNETQPVDVRGTETVLVVEDAQAILKLTERMLSQLGYRVLTALHPHEAIALAKHQQQDIHLLLTDVIMPDMNGPELASQVQQDQPAMKILFMSGYTASMLIDRGLLKAEQQFIAKPFSKQQLAEKIRHTLTAQSQGSRNLQAHD</sequence>
<evidence type="ECO:0000259" key="14">
    <source>
        <dbReference type="PROSITE" id="PS50113"/>
    </source>
</evidence>
<dbReference type="PROSITE" id="PS50112">
    <property type="entry name" value="PAS"/>
    <property type="match status" value="1"/>
</dbReference>